<dbReference type="AlphaFoldDB" id="A0A543KRS9"/>
<keyword evidence="5" id="KW-1185">Reference proteome</keyword>
<evidence type="ECO:0000256" key="2">
    <source>
        <dbReference type="ARBA" id="ARBA00023239"/>
    </source>
</evidence>
<evidence type="ECO:0000313" key="5">
    <source>
        <dbReference type="Proteomes" id="UP000315133"/>
    </source>
</evidence>
<dbReference type="RefSeq" id="WP_141819593.1">
    <property type="nucleotide sequence ID" value="NZ_BAAAIL010000001.1"/>
</dbReference>
<protein>
    <submittedName>
        <fullName evidence="4">L-fuculose-phosphate aldolase</fullName>
    </submittedName>
</protein>
<name>A0A543KRS9_9MICO</name>
<feature type="domain" description="Class II aldolase/adducin N-terminal" evidence="3">
    <location>
        <begin position="8"/>
        <end position="179"/>
    </location>
</feature>
<dbReference type="GO" id="GO:0016832">
    <property type="term" value="F:aldehyde-lyase activity"/>
    <property type="evidence" value="ECO:0007669"/>
    <property type="project" value="TreeGrafter"/>
</dbReference>
<dbReference type="Pfam" id="PF00596">
    <property type="entry name" value="Aldolase_II"/>
    <property type="match status" value="1"/>
</dbReference>
<dbReference type="Proteomes" id="UP000315133">
    <property type="component" value="Unassembled WGS sequence"/>
</dbReference>
<keyword evidence="1" id="KW-0479">Metal-binding</keyword>
<comment type="caution">
    <text evidence="4">The sequence shown here is derived from an EMBL/GenBank/DDBJ whole genome shotgun (WGS) entry which is preliminary data.</text>
</comment>
<dbReference type="InterPro" id="IPR001303">
    <property type="entry name" value="Aldolase_II/adducin_N"/>
</dbReference>
<dbReference type="Gene3D" id="3.40.225.10">
    <property type="entry name" value="Class II aldolase/adducin N-terminal domain"/>
    <property type="match status" value="1"/>
</dbReference>
<dbReference type="GO" id="GO:0046872">
    <property type="term" value="F:metal ion binding"/>
    <property type="evidence" value="ECO:0007669"/>
    <property type="project" value="UniProtKB-KW"/>
</dbReference>
<dbReference type="GO" id="GO:0019323">
    <property type="term" value="P:pentose catabolic process"/>
    <property type="evidence" value="ECO:0007669"/>
    <property type="project" value="TreeGrafter"/>
</dbReference>
<dbReference type="PANTHER" id="PTHR22789">
    <property type="entry name" value="FUCULOSE PHOSPHATE ALDOLASE"/>
    <property type="match status" value="1"/>
</dbReference>
<dbReference type="InterPro" id="IPR036409">
    <property type="entry name" value="Aldolase_II/adducin_N_sf"/>
</dbReference>
<evidence type="ECO:0000259" key="3">
    <source>
        <dbReference type="SMART" id="SM01007"/>
    </source>
</evidence>
<sequence>MAYEEERELALTACRAMAAQGLGTGIGGHVSIRIPGKELYWTNRLSKTFEEMQLDDIVLLDFEGRSADPEVIVSPGIDFHHGIYKLRPDVNAIVHTHGFWITAQAALGREPRVLHNMATYFKGRTAIAPDDEIASIAPSLKDGDVAIIIPWHGSITLGKDIAEAAALHHTLDYVARLDVTAPADAPEMPEEHAEAVRVLLAKADYLNLTWGLLQRKAARAFDGTFTTPLVAP</sequence>
<evidence type="ECO:0000256" key="1">
    <source>
        <dbReference type="ARBA" id="ARBA00022723"/>
    </source>
</evidence>
<evidence type="ECO:0000313" key="4">
    <source>
        <dbReference type="EMBL" id="TQM97771.1"/>
    </source>
</evidence>
<dbReference type="EMBL" id="VFPU01000001">
    <property type="protein sequence ID" value="TQM97771.1"/>
    <property type="molecule type" value="Genomic_DNA"/>
</dbReference>
<dbReference type="OrthoDB" id="9786287at2"/>
<proteinExistence type="predicted"/>
<dbReference type="InterPro" id="IPR050197">
    <property type="entry name" value="Aldolase_class_II_sugar_metab"/>
</dbReference>
<reference evidence="4 5" key="1">
    <citation type="submission" date="2019-06" db="EMBL/GenBank/DDBJ databases">
        <title>Sequencing the genomes of 1000 actinobacteria strains.</title>
        <authorList>
            <person name="Klenk H.-P."/>
        </authorList>
    </citation>
    <scope>NUCLEOTIDE SEQUENCE [LARGE SCALE GENOMIC DNA]</scope>
    <source>
        <strain evidence="4 5">DSM 12362</strain>
    </source>
</reference>
<dbReference type="GO" id="GO:0005829">
    <property type="term" value="C:cytosol"/>
    <property type="evidence" value="ECO:0007669"/>
    <property type="project" value="TreeGrafter"/>
</dbReference>
<keyword evidence="2" id="KW-0456">Lyase</keyword>
<accession>A0A543KRS9</accession>
<dbReference type="PANTHER" id="PTHR22789:SF0">
    <property type="entry name" value="3-OXO-TETRONATE 4-PHOSPHATE DECARBOXYLASE-RELATED"/>
    <property type="match status" value="1"/>
</dbReference>
<dbReference type="SUPFAM" id="SSF53639">
    <property type="entry name" value="AraD/HMP-PK domain-like"/>
    <property type="match status" value="1"/>
</dbReference>
<gene>
    <name evidence="4" type="ORF">FB476_2696</name>
</gene>
<organism evidence="4 5">
    <name type="scientific">Ornithinimicrobium humiphilum</name>
    <dbReference type="NCBI Taxonomy" id="125288"/>
    <lineage>
        <taxon>Bacteria</taxon>
        <taxon>Bacillati</taxon>
        <taxon>Actinomycetota</taxon>
        <taxon>Actinomycetes</taxon>
        <taxon>Micrococcales</taxon>
        <taxon>Ornithinimicrobiaceae</taxon>
        <taxon>Ornithinimicrobium</taxon>
    </lineage>
</organism>
<dbReference type="SMART" id="SM01007">
    <property type="entry name" value="Aldolase_II"/>
    <property type="match status" value="1"/>
</dbReference>